<keyword evidence="2" id="KW-1185">Reference proteome</keyword>
<name>A0ACA6AWD3_EHRCJ</name>
<evidence type="ECO:0000313" key="1">
    <source>
        <dbReference type="EMBL" id="AAZ68776.1"/>
    </source>
</evidence>
<protein>
    <submittedName>
        <fullName evidence="1">Uncharacterized protein</fullName>
    </submittedName>
</protein>
<accession>A0ACA6AWD3</accession>
<organism evidence="1 2">
    <name type="scientific">Ehrlichia canis (strain Jake)</name>
    <dbReference type="NCBI Taxonomy" id="269484"/>
    <lineage>
        <taxon>Bacteria</taxon>
        <taxon>Pseudomonadati</taxon>
        <taxon>Pseudomonadota</taxon>
        <taxon>Alphaproteobacteria</taxon>
        <taxon>Rickettsiales</taxon>
        <taxon>Anaplasmataceae</taxon>
        <taxon>Ehrlichia</taxon>
    </lineage>
</organism>
<dbReference type="Proteomes" id="UP000000435">
    <property type="component" value="Chromosome"/>
</dbReference>
<evidence type="ECO:0000313" key="2">
    <source>
        <dbReference type="Proteomes" id="UP000000435"/>
    </source>
</evidence>
<sequence>MSNPYCIALISLVLLLLFVLLAIALYRCCTKSKQRLEKEEQLLIKQTAKQLMGEVDLLKRENSEFVKLTDELGNELSSLQVKHSMLKNEFDKLSNMYRISNRTCYARGLAIEELEGELNICALPCEL</sequence>
<proteinExistence type="predicted"/>
<dbReference type="EMBL" id="CP000107">
    <property type="protein sequence ID" value="AAZ68776.1"/>
    <property type="molecule type" value="Genomic_DNA"/>
</dbReference>
<reference evidence="2" key="1">
    <citation type="journal article" date="2006" name="J. Bacteriol.">
        <title>The genome of the obligately intracellular bacterium Ehrlichia canis reveals themes of complex membrane structure and immune evasion strategies.</title>
        <authorList>
            <person name="Mavromatis K."/>
            <person name="Doyle C.K."/>
            <person name="Lykidis A."/>
            <person name="Ivanova N."/>
            <person name="Francino M.P."/>
            <person name="Chain P."/>
            <person name="Shin M."/>
            <person name="Malfatti S."/>
            <person name="Larimer F."/>
            <person name="Copeland A."/>
            <person name="Detter J.C."/>
            <person name="Land M."/>
            <person name="Richardson P.M."/>
            <person name="Yu X.J."/>
            <person name="Walker D.H."/>
            <person name="McBride J.W."/>
            <person name="Kyrpides N.C."/>
        </authorList>
    </citation>
    <scope>NUCLEOTIDE SEQUENCE [LARGE SCALE GENOMIC DNA]</scope>
    <source>
        <strain evidence="2">Jake</strain>
    </source>
</reference>
<gene>
    <name evidence="1" type="ordered locus">Ecaj_0744</name>
</gene>